<evidence type="ECO:0000256" key="2">
    <source>
        <dbReference type="ARBA" id="ARBA00022832"/>
    </source>
</evidence>
<dbReference type="PROSITE" id="PS00455">
    <property type="entry name" value="AMP_BINDING"/>
    <property type="match status" value="1"/>
</dbReference>
<reference evidence="5 6" key="1">
    <citation type="submission" date="2006-05" db="EMBL/GenBank/DDBJ databases">
        <authorList>
            <person name="King G."/>
            <person name="Ferriera S."/>
            <person name="Johnson J."/>
            <person name="Kravitz S."/>
            <person name="Beeson K."/>
            <person name="Sutton G."/>
            <person name="Rogers Y.-H."/>
            <person name="Friedman R."/>
            <person name="Frazier M."/>
            <person name="Venter J.C."/>
        </authorList>
    </citation>
    <scope>NUCLEOTIDE SEQUENCE [LARGE SCALE GENOMIC DNA]</scope>
    <source>
        <strain evidence="6">ATCC 25650 / DSM 13394 / JCM 20685 / NBRC 16684 / NCIMB 2208 / IAM 12614 / B1</strain>
    </source>
</reference>
<accession>A0NNN0</accession>
<dbReference type="Gene3D" id="3.40.50.12780">
    <property type="entry name" value="N-terminal domain of ligase-like"/>
    <property type="match status" value="1"/>
</dbReference>
<dbReference type="EMBL" id="AAUW01000002">
    <property type="protein sequence ID" value="EAV45761.1"/>
    <property type="molecule type" value="Genomic_DNA"/>
</dbReference>
<feature type="domain" description="AMP-dependent synthetase/ligase" evidence="4">
    <location>
        <begin position="52"/>
        <end position="471"/>
    </location>
</feature>
<dbReference type="Proteomes" id="UP000004848">
    <property type="component" value="Unassembled WGS sequence"/>
</dbReference>
<dbReference type="eggNOG" id="COG1022">
    <property type="taxonomic scope" value="Bacteria"/>
</dbReference>
<organism evidence="5 6">
    <name type="scientific">Roseibium aggregatum (strain ATCC 25650 / DSM 13394 / JCM 20685 / NBRC 16684 / NCIMB 2208 / IAM 12614 / B1)</name>
    <name type="common">Stappia aggregata</name>
    <dbReference type="NCBI Taxonomy" id="384765"/>
    <lineage>
        <taxon>Bacteria</taxon>
        <taxon>Pseudomonadati</taxon>
        <taxon>Pseudomonadota</taxon>
        <taxon>Alphaproteobacteria</taxon>
        <taxon>Hyphomicrobiales</taxon>
        <taxon>Stappiaceae</taxon>
        <taxon>Roseibium</taxon>
    </lineage>
</organism>
<keyword evidence="3" id="KW-0443">Lipid metabolism</keyword>
<comment type="caution">
    <text evidence="5">The sequence shown here is derived from an EMBL/GenBank/DDBJ whole genome shotgun (WGS) entry which is preliminary data.</text>
</comment>
<dbReference type="GO" id="GO:0016020">
    <property type="term" value="C:membrane"/>
    <property type="evidence" value="ECO:0007669"/>
    <property type="project" value="TreeGrafter"/>
</dbReference>
<dbReference type="InterPro" id="IPR042099">
    <property type="entry name" value="ANL_N_sf"/>
</dbReference>
<dbReference type="GO" id="GO:0004467">
    <property type="term" value="F:long-chain fatty acid-CoA ligase activity"/>
    <property type="evidence" value="ECO:0007669"/>
    <property type="project" value="TreeGrafter"/>
</dbReference>
<gene>
    <name evidence="5" type="ORF">SIAM614_24117</name>
</gene>
<evidence type="ECO:0000256" key="1">
    <source>
        <dbReference type="ARBA" id="ARBA00022598"/>
    </source>
</evidence>
<dbReference type="PANTHER" id="PTHR43272:SF32">
    <property type="entry name" value="AMP-DEPENDENT SYNTHETASE_LIGASE DOMAIN-CONTAINING PROTEIN"/>
    <property type="match status" value="1"/>
</dbReference>
<sequence length="692" mass="76780">MPDSGLLIDKNDVASHLCSSERRVLQGKKQFMVGSASASSREEDTFPKILMRNAQVFGDRTAFREKDFGIWQSWTWTEVCEEIRAFSIGLKSLGLKAGDKIAIVGANRPRLYWAMVAAQALGAVPVPVYSDSVAEEMAFVLGHAEVTFAVVEDQEQVDKLLSMADEVKSLSEIIYDEPRGLRDYDHAHLHSYASVQDKGRELISATPSLAADWEAGFRAAKGSDIAVMLYTSGTTGRPKGVMLSFDNLIISARNGNKFDHLNETEEVLAYLPMAWIGDHVFSLAQAFTAAYCVNCPESMDTIDVDRLEIAPTYFFAPPRVFENMLTRIMVRMEDAGKAKRAMFDYFMDVARKVGEKILNGEKVGLKDRVLYALGEFCVYGPLKNRMGLTRMKVGYTAGEAIGPEIFQFFRSLGLNLKQLYGQTEASVYITLQPDGEIFGDTVGKPAPDVELKIAESGEVMYRSPGVFVGYFKNDEATASTKTPDGWVHTGDAGIIAENGHLKIIDRAKDVGKLNDGALFAPKYIENKLKFFPNIKEAVAFGHEKDMVAVFINIDLTAVGSWAERNNVNYASYQELAAHRDVYGMIESHVDQVNRDLAREPMMAGAQIKRFLILHKELDADDGELTRTQKVRRSFIAERYGPLIDALYDGSTSKHVRTEVTYEDGRKGTIEATVEIREMTTHDAGAGVQEAAE</sequence>
<evidence type="ECO:0000313" key="5">
    <source>
        <dbReference type="EMBL" id="EAV45761.1"/>
    </source>
</evidence>
<protein>
    <submittedName>
        <fullName evidence="5">Long chain acyl-CoA synthetase</fullName>
    </submittedName>
</protein>
<dbReference type="Pfam" id="PF00501">
    <property type="entry name" value="AMP-binding"/>
    <property type="match status" value="1"/>
</dbReference>
<dbReference type="SUPFAM" id="SSF56801">
    <property type="entry name" value="Acetyl-CoA synthetase-like"/>
    <property type="match status" value="1"/>
</dbReference>
<name>A0NNN0_ROSAI</name>
<keyword evidence="1" id="KW-0436">Ligase</keyword>
<dbReference type="PANTHER" id="PTHR43272">
    <property type="entry name" value="LONG-CHAIN-FATTY-ACID--COA LIGASE"/>
    <property type="match status" value="1"/>
</dbReference>
<dbReference type="InterPro" id="IPR020845">
    <property type="entry name" value="AMP-binding_CS"/>
</dbReference>
<dbReference type="Pfam" id="PF23562">
    <property type="entry name" value="AMP-binding_C_3"/>
    <property type="match status" value="1"/>
</dbReference>
<dbReference type="AlphaFoldDB" id="A0NNN0"/>
<proteinExistence type="predicted"/>
<keyword evidence="2" id="KW-0276">Fatty acid metabolism</keyword>
<evidence type="ECO:0000256" key="3">
    <source>
        <dbReference type="ARBA" id="ARBA00023098"/>
    </source>
</evidence>
<evidence type="ECO:0000259" key="4">
    <source>
        <dbReference type="Pfam" id="PF00501"/>
    </source>
</evidence>
<evidence type="ECO:0000313" key="6">
    <source>
        <dbReference type="Proteomes" id="UP000004848"/>
    </source>
</evidence>
<dbReference type="InterPro" id="IPR000873">
    <property type="entry name" value="AMP-dep_synth/lig_dom"/>
</dbReference>